<dbReference type="InterPro" id="IPR036265">
    <property type="entry name" value="HIT-like_sf"/>
</dbReference>
<dbReference type="GO" id="GO:0009117">
    <property type="term" value="P:nucleotide metabolic process"/>
    <property type="evidence" value="ECO:0007669"/>
    <property type="project" value="TreeGrafter"/>
</dbReference>
<dbReference type="EMBL" id="JACFOF010000005">
    <property type="protein sequence ID" value="MBW7953707.1"/>
    <property type="molecule type" value="Genomic_DNA"/>
</dbReference>
<evidence type="ECO:0000259" key="4">
    <source>
        <dbReference type="PROSITE" id="PS51084"/>
    </source>
</evidence>
<dbReference type="SUPFAM" id="SSF54197">
    <property type="entry name" value="HIT-like"/>
    <property type="match status" value="1"/>
</dbReference>
<evidence type="ECO:0000313" key="6">
    <source>
        <dbReference type="Proteomes" id="UP000781173"/>
    </source>
</evidence>
<dbReference type="PRINTS" id="PR00332">
    <property type="entry name" value="HISTRIAD"/>
</dbReference>
<feature type="active site" description="Tele-AMP-histidine intermediate" evidence="1">
    <location>
        <position position="99"/>
    </location>
</feature>
<evidence type="ECO:0000256" key="1">
    <source>
        <dbReference type="PIRSR" id="PIRSR601310-1"/>
    </source>
</evidence>
<proteinExistence type="predicted"/>
<sequence length="133" mass="15132">MKDCIFCKIVSKEVKANIVFESDNLLCILDAYPEEVGHCLILTKNHKENIFELEDSQAELILPLAKKVALAIKKSMHAEGINIIQNNGALAKQVIMHYHLHIVPRYEQPPIEQSREQIAKLLQEEIDAQTESD</sequence>
<dbReference type="InterPro" id="IPR011146">
    <property type="entry name" value="HIT-like"/>
</dbReference>
<name>A0A952AGY1_9BACT</name>
<dbReference type="PROSITE" id="PS51084">
    <property type="entry name" value="HIT_2"/>
    <property type="match status" value="1"/>
</dbReference>
<comment type="caution">
    <text evidence="5">The sequence shown here is derived from an EMBL/GenBank/DDBJ whole genome shotgun (WGS) entry which is preliminary data.</text>
</comment>
<dbReference type="Pfam" id="PF01230">
    <property type="entry name" value="HIT"/>
    <property type="match status" value="1"/>
</dbReference>
<dbReference type="InterPro" id="IPR001310">
    <property type="entry name" value="Histidine_triad_HIT"/>
</dbReference>
<reference evidence="5" key="1">
    <citation type="journal article" date="2022" name="ISME J.">
        <title>A general approach to explore prokaryotic protein glycosylation reveals the unique surface layer modulation of an anammox bacterium.</title>
        <authorList>
            <person name="Pabst M."/>
            <person name="Grouzdev D.S."/>
            <person name="Lawson C.E."/>
            <person name="Kleikamp H.B.C."/>
            <person name="de Ram C."/>
            <person name="Louwen R."/>
            <person name="Lin Y.M."/>
            <person name="Lucker S."/>
            <person name="van Loosdrecht M.C.M."/>
            <person name="Laureni M."/>
        </authorList>
    </citation>
    <scope>NUCLEOTIDE SEQUENCE</scope>
    <source>
        <strain evidence="5">BROCD043</strain>
    </source>
</reference>
<dbReference type="PANTHER" id="PTHR46648">
    <property type="entry name" value="HIT FAMILY PROTEIN 1"/>
    <property type="match status" value="1"/>
</dbReference>
<dbReference type="PANTHER" id="PTHR46648:SF1">
    <property type="entry name" value="ADENOSINE 5'-MONOPHOSPHORAMIDASE HNT1"/>
    <property type="match status" value="1"/>
</dbReference>
<protein>
    <submittedName>
        <fullName evidence="5">HIT domain-containing protein</fullName>
    </submittedName>
</protein>
<evidence type="ECO:0000256" key="3">
    <source>
        <dbReference type="PROSITE-ProRule" id="PRU00464"/>
    </source>
</evidence>
<organism evidence="5 6">
    <name type="scientific">Candidatus Dojkabacteria bacterium</name>
    <dbReference type="NCBI Taxonomy" id="2099670"/>
    <lineage>
        <taxon>Bacteria</taxon>
        <taxon>Candidatus Dojkabacteria</taxon>
    </lineage>
</organism>
<evidence type="ECO:0000313" key="5">
    <source>
        <dbReference type="EMBL" id="MBW7953707.1"/>
    </source>
</evidence>
<dbReference type="AlphaFoldDB" id="A0A952AGY1"/>
<feature type="short sequence motif" description="Histidine triad motif" evidence="2 3">
    <location>
        <begin position="97"/>
        <end position="101"/>
    </location>
</feature>
<feature type="domain" description="HIT" evidence="4">
    <location>
        <begin position="5"/>
        <end position="112"/>
    </location>
</feature>
<dbReference type="PROSITE" id="PS00892">
    <property type="entry name" value="HIT_1"/>
    <property type="match status" value="1"/>
</dbReference>
<dbReference type="Proteomes" id="UP000781173">
    <property type="component" value="Unassembled WGS sequence"/>
</dbReference>
<gene>
    <name evidence="5" type="ORF">H3C67_02885</name>
</gene>
<evidence type="ECO:0000256" key="2">
    <source>
        <dbReference type="PIRSR" id="PIRSR601310-3"/>
    </source>
</evidence>
<accession>A0A952AGY1</accession>
<dbReference type="InterPro" id="IPR019808">
    <property type="entry name" value="Histidine_triad_CS"/>
</dbReference>
<dbReference type="Gene3D" id="3.30.428.10">
    <property type="entry name" value="HIT-like"/>
    <property type="match status" value="1"/>
</dbReference>
<dbReference type="GO" id="GO:0003824">
    <property type="term" value="F:catalytic activity"/>
    <property type="evidence" value="ECO:0007669"/>
    <property type="project" value="InterPro"/>
</dbReference>